<sequence>MGRGAPLSRERWAAPRRGPKGFLQCGKWVQLIMKIQSVLHVFFFHTTFVWDPPDVSWARRTSPRPRTSSDSACDRTPLCLVPFSLHLPLPLPLHGRKTAACHWTSALSPLPHTCGRPLSTSAGATAPLTALRAVAAAASIRRAASQPPRGRPQSGPVDGRRPHSHSAATNGALVLCGCMGGRWAATPPPCSGADWGCGGRHPRSLTRGRRSWTWTGWRRRRGHVGVRGRAAEKAVRAVHEALLGMEDTAEESGETSPCRIIVLFDGMASPRAHAFPPTGAAMPSHACTFPSRCLYS</sequence>
<organism evidence="2 3">
    <name type="scientific">Porphyra umbilicalis</name>
    <name type="common">Purple laver</name>
    <name type="synonym">Red alga</name>
    <dbReference type="NCBI Taxonomy" id="2786"/>
    <lineage>
        <taxon>Eukaryota</taxon>
        <taxon>Rhodophyta</taxon>
        <taxon>Bangiophyceae</taxon>
        <taxon>Bangiales</taxon>
        <taxon>Bangiaceae</taxon>
        <taxon>Porphyra</taxon>
    </lineage>
</organism>
<gene>
    <name evidence="2" type="ORF">BU14_2225s0001</name>
</gene>
<dbReference type="EMBL" id="KV920070">
    <property type="protein sequence ID" value="OSX68801.1"/>
    <property type="molecule type" value="Genomic_DNA"/>
</dbReference>
<dbReference type="AlphaFoldDB" id="A0A1X6NJL1"/>
<dbReference type="Proteomes" id="UP000218209">
    <property type="component" value="Unassembled WGS sequence"/>
</dbReference>
<proteinExistence type="predicted"/>
<protein>
    <submittedName>
        <fullName evidence="2">Uncharacterized protein</fullName>
    </submittedName>
</protein>
<evidence type="ECO:0000256" key="1">
    <source>
        <dbReference type="SAM" id="MobiDB-lite"/>
    </source>
</evidence>
<evidence type="ECO:0000313" key="3">
    <source>
        <dbReference type="Proteomes" id="UP000218209"/>
    </source>
</evidence>
<keyword evidence="3" id="KW-1185">Reference proteome</keyword>
<accession>A0A1X6NJL1</accession>
<reference evidence="2 3" key="1">
    <citation type="submission" date="2017-03" db="EMBL/GenBank/DDBJ databases">
        <title>WGS assembly of Porphyra umbilicalis.</title>
        <authorList>
            <person name="Brawley S.H."/>
            <person name="Blouin N.A."/>
            <person name="Ficko-Blean E."/>
            <person name="Wheeler G.L."/>
            <person name="Lohr M."/>
            <person name="Goodson H.V."/>
            <person name="Jenkins J.W."/>
            <person name="Blaby-Haas C.E."/>
            <person name="Helliwell K.E."/>
            <person name="Chan C."/>
            <person name="Marriage T."/>
            <person name="Bhattacharya D."/>
            <person name="Klein A.S."/>
            <person name="Badis Y."/>
            <person name="Brodie J."/>
            <person name="Cao Y."/>
            <person name="Collen J."/>
            <person name="Dittami S.M."/>
            <person name="Gachon C.M."/>
            <person name="Green B.R."/>
            <person name="Karpowicz S."/>
            <person name="Kim J.W."/>
            <person name="Kudahl U."/>
            <person name="Lin S."/>
            <person name="Michel G."/>
            <person name="Mittag M."/>
            <person name="Olson B.J."/>
            <person name="Pangilinan J."/>
            <person name="Peng Y."/>
            <person name="Qiu H."/>
            <person name="Shu S."/>
            <person name="Singer J.T."/>
            <person name="Smith A.G."/>
            <person name="Sprecher B.N."/>
            <person name="Wagner V."/>
            <person name="Wang W."/>
            <person name="Wang Z.-Y."/>
            <person name="Yan J."/>
            <person name="Yarish C."/>
            <person name="Zoeuner-Riek S."/>
            <person name="Zhuang Y."/>
            <person name="Zou Y."/>
            <person name="Lindquist E.A."/>
            <person name="Grimwood J."/>
            <person name="Barry K."/>
            <person name="Rokhsar D.S."/>
            <person name="Schmutz J."/>
            <person name="Stiller J.W."/>
            <person name="Grossman A.R."/>
            <person name="Prochnik S.E."/>
        </authorList>
    </citation>
    <scope>NUCLEOTIDE SEQUENCE [LARGE SCALE GENOMIC DNA]</scope>
    <source>
        <strain evidence="2">4086291</strain>
    </source>
</reference>
<name>A0A1X6NJL1_PORUM</name>
<feature type="region of interest" description="Disordered" evidence="1">
    <location>
        <begin position="139"/>
        <end position="166"/>
    </location>
</feature>
<evidence type="ECO:0000313" key="2">
    <source>
        <dbReference type="EMBL" id="OSX68801.1"/>
    </source>
</evidence>